<proteinExistence type="predicted"/>
<protein>
    <submittedName>
        <fullName evidence="1">Uncharacterized protein</fullName>
    </submittedName>
</protein>
<gene>
    <name evidence="1" type="ORF">CLODIP_2_CD12606</name>
</gene>
<keyword evidence="2" id="KW-1185">Reference proteome</keyword>
<sequence>MKVSSPPLPQVLNALGSLCIRVNSSVTQNLIQRVLVFDKVSDRIFNCKPIHQPKFFNLNLSVFIFSTLLFPKEA</sequence>
<dbReference type="AlphaFoldDB" id="A0A8S1CYE4"/>
<name>A0A8S1CYE4_9INSE</name>
<dbReference type="EMBL" id="CADEPI010000081">
    <property type="protein sequence ID" value="CAB3373099.1"/>
    <property type="molecule type" value="Genomic_DNA"/>
</dbReference>
<evidence type="ECO:0000313" key="2">
    <source>
        <dbReference type="Proteomes" id="UP000494165"/>
    </source>
</evidence>
<accession>A0A8S1CYE4</accession>
<dbReference type="Proteomes" id="UP000494165">
    <property type="component" value="Unassembled WGS sequence"/>
</dbReference>
<comment type="caution">
    <text evidence="1">The sequence shown here is derived from an EMBL/GenBank/DDBJ whole genome shotgun (WGS) entry which is preliminary data.</text>
</comment>
<evidence type="ECO:0000313" key="1">
    <source>
        <dbReference type="EMBL" id="CAB3373099.1"/>
    </source>
</evidence>
<organism evidence="1 2">
    <name type="scientific">Cloeon dipterum</name>
    <dbReference type="NCBI Taxonomy" id="197152"/>
    <lineage>
        <taxon>Eukaryota</taxon>
        <taxon>Metazoa</taxon>
        <taxon>Ecdysozoa</taxon>
        <taxon>Arthropoda</taxon>
        <taxon>Hexapoda</taxon>
        <taxon>Insecta</taxon>
        <taxon>Pterygota</taxon>
        <taxon>Palaeoptera</taxon>
        <taxon>Ephemeroptera</taxon>
        <taxon>Pisciforma</taxon>
        <taxon>Baetidae</taxon>
        <taxon>Cloeon</taxon>
    </lineage>
</organism>
<reference evidence="1 2" key="1">
    <citation type="submission" date="2020-04" db="EMBL/GenBank/DDBJ databases">
        <authorList>
            <person name="Alioto T."/>
            <person name="Alioto T."/>
            <person name="Gomez Garrido J."/>
        </authorList>
    </citation>
    <scope>NUCLEOTIDE SEQUENCE [LARGE SCALE GENOMIC DNA]</scope>
</reference>